<dbReference type="EMBL" id="JAPJZI010000002">
    <property type="protein sequence ID" value="MDA5401231.1"/>
    <property type="molecule type" value="Genomic_DNA"/>
</dbReference>
<comment type="subcellular location">
    <subcellularLocation>
        <location evidence="1">Membrane</location>
        <topology evidence="1">Multi-pass membrane protein</topology>
    </subcellularLocation>
</comment>
<feature type="transmembrane region" description="Helical" evidence="5">
    <location>
        <begin position="231"/>
        <end position="255"/>
    </location>
</feature>
<dbReference type="InterPro" id="IPR001898">
    <property type="entry name" value="SLC13A/DASS"/>
</dbReference>
<dbReference type="PANTHER" id="PTHR10283">
    <property type="entry name" value="SOLUTE CARRIER FAMILY 13 MEMBER"/>
    <property type="match status" value="1"/>
</dbReference>
<keyword evidence="7" id="KW-1185">Reference proteome</keyword>
<dbReference type="RefSeq" id="WP_267993225.1">
    <property type="nucleotide sequence ID" value="NZ_JAPJZI010000002.1"/>
</dbReference>
<feature type="transmembrane region" description="Helical" evidence="5">
    <location>
        <begin position="456"/>
        <end position="479"/>
    </location>
</feature>
<comment type="caution">
    <text evidence="6">The sequence shown here is derived from an EMBL/GenBank/DDBJ whole genome shotgun (WGS) entry which is preliminary data.</text>
</comment>
<dbReference type="GO" id="GO:0005315">
    <property type="term" value="F:phosphate transmembrane transporter activity"/>
    <property type="evidence" value="ECO:0007669"/>
    <property type="project" value="TreeGrafter"/>
</dbReference>
<gene>
    <name evidence="6" type="ORF">OQ273_21845</name>
</gene>
<dbReference type="AlphaFoldDB" id="A0A9X3ZJW8"/>
<feature type="transmembrane region" description="Helical" evidence="5">
    <location>
        <begin position="302"/>
        <end position="320"/>
    </location>
</feature>
<keyword evidence="2 5" id="KW-0812">Transmembrane</keyword>
<evidence type="ECO:0000313" key="7">
    <source>
        <dbReference type="Proteomes" id="UP001151234"/>
    </source>
</evidence>
<dbReference type="GO" id="GO:0005886">
    <property type="term" value="C:plasma membrane"/>
    <property type="evidence" value="ECO:0007669"/>
    <property type="project" value="TreeGrafter"/>
</dbReference>
<evidence type="ECO:0000256" key="4">
    <source>
        <dbReference type="ARBA" id="ARBA00023136"/>
    </source>
</evidence>
<organism evidence="6 7">
    <name type="scientific">Hoeflea prorocentri</name>
    <dbReference type="NCBI Taxonomy" id="1922333"/>
    <lineage>
        <taxon>Bacteria</taxon>
        <taxon>Pseudomonadati</taxon>
        <taxon>Pseudomonadota</taxon>
        <taxon>Alphaproteobacteria</taxon>
        <taxon>Hyphomicrobiales</taxon>
        <taxon>Rhizobiaceae</taxon>
        <taxon>Hoeflea</taxon>
    </lineage>
</organism>
<accession>A0A9X3ZJW8</accession>
<evidence type="ECO:0000256" key="5">
    <source>
        <dbReference type="SAM" id="Phobius"/>
    </source>
</evidence>
<feature type="transmembrane region" description="Helical" evidence="5">
    <location>
        <begin position="188"/>
        <end position="211"/>
    </location>
</feature>
<feature type="transmembrane region" description="Helical" evidence="5">
    <location>
        <begin position="107"/>
        <end position="127"/>
    </location>
</feature>
<evidence type="ECO:0000256" key="3">
    <source>
        <dbReference type="ARBA" id="ARBA00022989"/>
    </source>
</evidence>
<proteinExistence type="predicted"/>
<keyword evidence="3 5" id="KW-1133">Transmembrane helix</keyword>
<feature type="transmembrane region" description="Helical" evidence="5">
    <location>
        <begin position="332"/>
        <end position="352"/>
    </location>
</feature>
<keyword evidence="4 5" id="KW-0472">Membrane</keyword>
<evidence type="ECO:0000256" key="2">
    <source>
        <dbReference type="ARBA" id="ARBA00022692"/>
    </source>
</evidence>
<dbReference type="PANTHER" id="PTHR10283:SF92">
    <property type="entry name" value="LOW-AFFINITY PHOSPHATE TRANSPORTER PHO91"/>
    <property type="match status" value="1"/>
</dbReference>
<evidence type="ECO:0000313" key="6">
    <source>
        <dbReference type="EMBL" id="MDA5401231.1"/>
    </source>
</evidence>
<protein>
    <submittedName>
        <fullName evidence="6">SLC13 family permease</fullName>
    </submittedName>
</protein>
<feature type="transmembrane region" description="Helical" evidence="5">
    <location>
        <begin position="29"/>
        <end position="48"/>
    </location>
</feature>
<feature type="transmembrane region" description="Helical" evidence="5">
    <location>
        <begin position="398"/>
        <end position="414"/>
    </location>
</feature>
<feature type="transmembrane region" description="Helical" evidence="5">
    <location>
        <begin position="78"/>
        <end position="95"/>
    </location>
</feature>
<reference evidence="6" key="1">
    <citation type="submission" date="2022-11" db="EMBL/GenBank/DDBJ databases">
        <title>Draft genome sequence of Hoeflea poritis E7-10 and Hoeflea prorocentri PM5-8, separated from scleractinian coral Porites lutea and marine dinoflagellate.</title>
        <authorList>
            <person name="Zhang G."/>
            <person name="Wei Q."/>
            <person name="Cai L."/>
        </authorList>
    </citation>
    <scope>NUCLEOTIDE SEQUENCE</scope>
    <source>
        <strain evidence="6">PM5-8</strain>
    </source>
</reference>
<evidence type="ECO:0000256" key="1">
    <source>
        <dbReference type="ARBA" id="ARBA00004141"/>
    </source>
</evidence>
<sequence>MSVSAYSISDPFPHGNMAGSVSKLVQKSARPILTAVLCALVLLAAWSLPAGLETGGRIALAVTAMAIIGWTLTPVPDSVVAVSAALVLVLSGVVPEEQLYATLGRELIWLLVAAFVIAAVVKTSGLMERLAFAAVRPFRSLTGFFHALAFVIAATAFLIPSTSGRAALLLPVFMALADRMPGKGSARALALMFPTVILLSAGGSIIGAGAHMVAVETINRAAGVSIGYLEWLMLAFPLTLLSSHIAVALIIALFIPRDERHAILQAEGSLSATHDSRQWRIATVLVGIVTLWITAPWHGIDIALIAIGGAVLLLTGPFTTESPKVIFRKVEVELLIFLTATVVIADSIILSGTSTWMANAALSVLPDGSTGSTALIVTFLTIIAVLSHLVINSRSARAAVLVPALTLPLAGFGHDVVTLALVTVLGTGFCQTMMASAKPVALFGNADRETFTQSDLLHLAIPLLPVKTAIIIVFALFIWPHQLPQDTSPVLATQAEIVSNTGISQRIAATGNEQVCTPEHLRAVMLTTIRDRKMWAAGWWHVWDRLKRDGYPVERQAVRELYKSEDMVRLRSHSARLYASDLAPATIGIAESACRVPRQFLSAPSRIPVPKPKPVAA</sequence>
<feature type="transmembrane region" description="Helical" evidence="5">
    <location>
        <begin position="372"/>
        <end position="391"/>
    </location>
</feature>
<dbReference type="Pfam" id="PF00939">
    <property type="entry name" value="Na_sulph_symp"/>
    <property type="match status" value="1"/>
</dbReference>
<feature type="transmembrane region" description="Helical" evidence="5">
    <location>
        <begin position="147"/>
        <end position="176"/>
    </location>
</feature>
<dbReference type="Proteomes" id="UP001151234">
    <property type="component" value="Unassembled WGS sequence"/>
</dbReference>
<name>A0A9X3ZJW8_9HYPH</name>
<feature type="transmembrane region" description="Helical" evidence="5">
    <location>
        <begin position="279"/>
        <end position="296"/>
    </location>
</feature>